<keyword evidence="4" id="KW-1185">Reference proteome</keyword>
<comment type="caution">
    <text evidence="3">The sequence shown here is derived from an EMBL/GenBank/DDBJ whole genome shotgun (WGS) entry which is preliminary data.</text>
</comment>
<reference evidence="3" key="1">
    <citation type="submission" date="2019-06" db="EMBL/GenBank/DDBJ databases">
        <authorList>
            <person name="Zheng W."/>
        </authorList>
    </citation>
    <scope>NUCLEOTIDE SEQUENCE</scope>
    <source>
        <strain evidence="3">QDHG01</strain>
    </source>
</reference>
<feature type="region of interest" description="Disordered" evidence="2">
    <location>
        <begin position="262"/>
        <end position="286"/>
    </location>
</feature>
<evidence type="ECO:0000313" key="4">
    <source>
        <dbReference type="Proteomes" id="UP000785679"/>
    </source>
</evidence>
<protein>
    <submittedName>
        <fullName evidence="3">Uncharacterized protein</fullName>
    </submittedName>
</protein>
<dbReference type="PANTHER" id="PTHR32215">
    <property type="entry name" value="CILIA- AND FLAGELLA-ASSOCIATED PROTEIN 57"/>
    <property type="match status" value="1"/>
</dbReference>
<name>A0A8J8NQD5_HALGN</name>
<evidence type="ECO:0000256" key="2">
    <source>
        <dbReference type="SAM" id="MobiDB-lite"/>
    </source>
</evidence>
<accession>A0A8J8NQD5</accession>
<dbReference type="PANTHER" id="PTHR32215:SF0">
    <property type="entry name" value="CILIA- AND FLAGELLA-ASSOCIATED PROTEIN 57"/>
    <property type="match status" value="1"/>
</dbReference>
<dbReference type="Proteomes" id="UP000785679">
    <property type="component" value="Unassembled WGS sequence"/>
</dbReference>
<dbReference type="EMBL" id="RRYP01008157">
    <property type="protein sequence ID" value="TNV79972.1"/>
    <property type="molecule type" value="Genomic_DNA"/>
</dbReference>
<dbReference type="OrthoDB" id="319492at2759"/>
<feature type="region of interest" description="Disordered" evidence="2">
    <location>
        <begin position="1"/>
        <end position="33"/>
    </location>
</feature>
<evidence type="ECO:0000256" key="1">
    <source>
        <dbReference type="SAM" id="Coils"/>
    </source>
</evidence>
<gene>
    <name evidence="3" type="ORF">FGO68_gene17313</name>
</gene>
<dbReference type="InterPro" id="IPR052993">
    <property type="entry name" value="CFA-57"/>
</dbReference>
<proteinExistence type="predicted"/>
<organism evidence="3 4">
    <name type="scientific">Halteria grandinella</name>
    <dbReference type="NCBI Taxonomy" id="5974"/>
    <lineage>
        <taxon>Eukaryota</taxon>
        <taxon>Sar</taxon>
        <taxon>Alveolata</taxon>
        <taxon>Ciliophora</taxon>
        <taxon>Intramacronucleata</taxon>
        <taxon>Spirotrichea</taxon>
        <taxon>Stichotrichia</taxon>
        <taxon>Sporadotrichida</taxon>
        <taxon>Halteriidae</taxon>
        <taxon>Halteria</taxon>
    </lineage>
</organism>
<feature type="coiled-coil region" evidence="1">
    <location>
        <begin position="395"/>
        <end position="422"/>
    </location>
</feature>
<sequence length="535" mass="61728">MDGQDYFSKLSRRNGQEGNNSLLPPRQALEDQTRQSIKIAEAEIDELKQSLRYIEIQLARSKEENENLNAKIHEQNQEMERGGETLAKQVRFCQQQTRTIEDLQKKLDGYTNNQKETMEKNRFKAGTYMTEINQREEELGRIRAQLMNNQDEMKLLTVTREQFRQQKEALAEKLKDRDGEIDKLNRRLIEMNRLVDSMCVAQRSVANNGDGTPAEQAAALDKARDDIERADRIAKSTTKSSFMALGDKQPKLLSEDVQAKQYGTGGPKTLSNIDGGSSKGGDDAYLRDESLPPEIFNIIQAYREKIMKLTKGSQSAALVFDDFFGEMHSILKDSHMREIARIRNEHSVEIIKLRKNLDSRLRSASSAYASTKGSSPGMRSKENFQAFKGNEHFVENELERQRRALIEENELLKKRLRAIETIVNSGNQERAKFMEGASWIARKAHVETERHIQKLQGLMGEFQRKFRDTCLIDEQIAELNGREVIKVNRWLQEAVEREIHEVGERYESMFENVNFHLSEANKQFAQQRANQMTFK</sequence>
<keyword evidence="1" id="KW-0175">Coiled coil</keyword>
<evidence type="ECO:0000313" key="3">
    <source>
        <dbReference type="EMBL" id="TNV79972.1"/>
    </source>
</evidence>
<dbReference type="AlphaFoldDB" id="A0A8J8NQD5"/>